<reference evidence="1 2" key="1">
    <citation type="submission" date="2020-10" db="EMBL/GenBank/DDBJ databases">
        <title>The Coptis chinensis genome and diversification of protoberbering-type alkaloids.</title>
        <authorList>
            <person name="Wang B."/>
            <person name="Shu S."/>
            <person name="Song C."/>
            <person name="Liu Y."/>
        </authorList>
    </citation>
    <scope>NUCLEOTIDE SEQUENCE [LARGE SCALE GENOMIC DNA]</scope>
    <source>
        <strain evidence="1">HL-2020</strain>
        <tissue evidence="1">Leaf</tissue>
    </source>
</reference>
<comment type="caution">
    <text evidence="1">The sequence shown here is derived from an EMBL/GenBank/DDBJ whole genome shotgun (WGS) entry which is preliminary data.</text>
</comment>
<sequence>MPLPQLSSLSFSSGGLVPVHGTEGDGDFVISSHSSLDRSSSVADSLLSGRSVRTTEGLAERIYRSGFLSKPTRYISCHVVGDACCHWHLSSLLSVSYAKD</sequence>
<dbReference type="EMBL" id="JADFTS010000006">
    <property type="protein sequence ID" value="KAF9601010.1"/>
    <property type="molecule type" value="Genomic_DNA"/>
</dbReference>
<keyword evidence="2" id="KW-1185">Reference proteome</keyword>
<organism evidence="1 2">
    <name type="scientific">Coptis chinensis</name>
    <dbReference type="NCBI Taxonomy" id="261450"/>
    <lineage>
        <taxon>Eukaryota</taxon>
        <taxon>Viridiplantae</taxon>
        <taxon>Streptophyta</taxon>
        <taxon>Embryophyta</taxon>
        <taxon>Tracheophyta</taxon>
        <taxon>Spermatophyta</taxon>
        <taxon>Magnoliopsida</taxon>
        <taxon>Ranunculales</taxon>
        <taxon>Ranunculaceae</taxon>
        <taxon>Coptidoideae</taxon>
        <taxon>Coptis</taxon>
    </lineage>
</organism>
<gene>
    <name evidence="1" type="ORF">IFM89_014995</name>
</gene>
<name>A0A835HHY2_9MAGN</name>
<protein>
    <submittedName>
        <fullName evidence="1">Uncharacterized protein</fullName>
    </submittedName>
</protein>
<dbReference type="AlphaFoldDB" id="A0A835HHY2"/>
<dbReference type="Proteomes" id="UP000631114">
    <property type="component" value="Unassembled WGS sequence"/>
</dbReference>
<accession>A0A835HHY2</accession>
<proteinExistence type="predicted"/>
<evidence type="ECO:0000313" key="2">
    <source>
        <dbReference type="Proteomes" id="UP000631114"/>
    </source>
</evidence>
<evidence type="ECO:0000313" key="1">
    <source>
        <dbReference type="EMBL" id="KAF9601010.1"/>
    </source>
</evidence>